<organism evidence="2 3">
    <name type="scientific">Elysia crispata</name>
    <name type="common">lettuce slug</name>
    <dbReference type="NCBI Taxonomy" id="231223"/>
    <lineage>
        <taxon>Eukaryota</taxon>
        <taxon>Metazoa</taxon>
        <taxon>Spiralia</taxon>
        <taxon>Lophotrochozoa</taxon>
        <taxon>Mollusca</taxon>
        <taxon>Gastropoda</taxon>
        <taxon>Heterobranchia</taxon>
        <taxon>Euthyneura</taxon>
        <taxon>Panpulmonata</taxon>
        <taxon>Sacoglossa</taxon>
        <taxon>Placobranchoidea</taxon>
        <taxon>Plakobranchidae</taxon>
        <taxon>Elysia</taxon>
    </lineage>
</organism>
<protein>
    <recommendedName>
        <fullName evidence="4">Neurotransmitter-gated ion-channel transmembrane domain-containing protein</fullName>
    </recommendedName>
</protein>
<sequence>MARVFGLDNNMPDNTERRPKSKIFRSATPVGKEKNFYSEGDLKLAKVRLLDNGVTARAAPPTDHYDTLEKDLGYDSVPERDVSALLLEEVKVIKELLMREQEKRQSEVERDKYLREWRVIACITDRVFFVLYVAINVVTIVVLFCGT</sequence>
<dbReference type="EMBL" id="JAWDGP010002131">
    <property type="protein sequence ID" value="KAK3785418.1"/>
    <property type="molecule type" value="Genomic_DNA"/>
</dbReference>
<keyword evidence="1" id="KW-0472">Membrane</keyword>
<dbReference type="GO" id="GO:0006811">
    <property type="term" value="P:monoatomic ion transport"/>
    <property type="evidence" value="ECO:0007669"/>
    <property type="project" value="InterPro"/>
</dbReference>
<dbReference type="Proteomes" id="UP001283361">
    <property type="component" value="Unassembled WGS sequence"/>
</dbReference>
<name>A0AAE1AD55_9GAST</name>
<dbReference type="AlphaFoldDB" id="A0AAE1AD55"/>
<keyword evidence="1" id="KW-0812">Transmembrane</keyword>
<dbReference type="SUPFAM" id="SSF90112">
    <property type="entry name" value="Neurotransmitter-gated ion-channel transmembrane pore"/>
    <property type="match status" value="1"/>
</dbReference>
<proteinExistence type="predicted"/>
<reference evidence="2" key="1">
    <citation type="journal article" date="2023" name="G3 (Bethesda)">
        <title>A reference genome for the long-term kleptoplast-retaining sea slug Elysia crispata morphotype clarki.</title>
        <authorList>
            <person name="Eastman K.E."/>
            <person name="Pendleton A.L."/>
            <person name="Shaikh M.A."/>
            <person name="Suttiyut T."/>
            <person name="Ogas R."/>
            <person name="Tomko P."/>
            <person name="Gavelis G."/>
            <person name="Widhalm J.R."/>
            <person name="Wisecaver J.H."/>
        </authorList>
    </citation>
    <scope>NUCLEOTIDE SEQUENCE</scope>
    <source>
        <strain evidence="2">ECLA1</strain>
    </source>
</reference>
<dbReference type="GO" id="GO:0016020">
    <property type="term" value="C:membrane"/>
    <property type="evidence" value="ECO:0007669"/>
    <property type="project" value="InterPro"/>
</dbReference>
<evidence type="ECO:0000313" key="3">
    <source>
        <dbReference type="Proteomes" id="UP001283361"/>
    </source>
</evidence>
<feature type="transmembrane region" description="Helical" evidence="1">
    <location>
        <begin position="127"/>
        <end position="146"/>
    </location>
</feature>
<evidence type="ECO:0000313" key="2">
    <source>
        <dbReference type="EMBL" id="KAK3785418.1"/>
    </source>
</evidence>
<evidence type="ECO:0008006" key="4">
    <source>
        <dbReference type="Google" id="ProtNLM"/>
    </source>
</evidence>
<evidence type="ECO:0000256" key="1">
    <source>
        <dbReference type="SAM" id="Phobius"/>
    </source>
</evidence>
<keyword evidence="1" id="KW-1133">Transmembrane helix</keyword>
<keyword evidence="3" id="KW-1185">Reference proteome</keyword>
<accession>A0AAE1AD55</accession>
<comment type="caution">
    <text evidence="2">The sequence shown here is derived from an EMBL/GenBank/DDBJ whole genome shotgun (WGS) entry which is preliminary data.</text>
</comment>
<dbReference type="InterPro" id="IPR036719">
    <property type="entry name" value="Neuro-gated_channel_TM_sf"/>
</dbReference>
<gene>
    <name evidence="2" type="ORF">RRG08_045172</name>
</gene>